<accession>A0ABR3JWF5</accession>
<evidence type="ECO:0000313" key="2">
    <source>
        <dbReference type="EMBL" id="KAL0959745.1"/>
    </source>
</evidence>
<gene>
    <name evidence="2" type="ORF">HGRIS_011436</name>
</gene>
<organism evidence="2 3">
    <name type="scientific">Hohenbuehelia grisea</name>
    <dbReference type="NCBI Taxonomy" id="104357"/>
    <lineage>
        <taxon>Eukaryota</taxon>
        <taxon>Fungi</taxon>
        <taxon>Dikarya</taxon>
        <taxon>Basidiomycota</taxon>
        <taxon>Agaricomycotina</taxon>
        <taxon>Agaricomycetes</taxon>
        <taxon>Agaricomycetidae</taxon>
        <taxon>Agaricales</taxon>
        <taxon>Pleurotineae</taxon>
        <taxon>Pleurotaceae</taxon>
        <taxon>Hohenbuehelia</taxon>
    </lineage>
</organism>
<evidence type="ECO:0000313" key="3">
    <source>
        <dbReference type="Proteomes" id="UP001556367"/>
    </source>
</evidence>
<feature type="compositionally biased region" description="Basic and acidic residues" evidence="1">
    <location>
        <begin position="48"/>
        <end position="63"/>
    </location>
</feature>
<evidence type="ECO:0000256" key="1">
    <source>
        <dbReference type="SAM" id="MobiDB-lite"/>
    </source>
</evidence>
<keyword evidence="3" id="KW-1185">Reference proteome</keyword>
<dbReference type="Proteomes" id="UP001556367">
    <property type="component" value="Unassembled WGS sequence"/>
</dbReference>
<name>A0ABR3JWF5_9AGAR</name>
<comment type="caution">
    <text evidence="2">The sequence shown here is derived from an EMBL/GenBank/DDBJ whole genome shotgun (WGS) entry which is preliminary data.</text>
</comment>
<reference evidence="3" key="1">
    <citation type="submission" date="2024-06" db="EMBL/GenBank/DDBJ databases">
        <title>Multi-omics analyses provide insights into the biosynthesis of the anticancer antibiotic pleurotin in Hohenbuehelia grisea.</title>
        <authorList>
            <person name="Weaver J.A."/>
            <person name="Alberti F."/>
        </authorList>
    </citation>
    <scope>NUCLEOTIDE SEQUENCE [LARGE SCALE GENOMIC DNA]</scope>
    <source>
        <strain evidence="3">T-177</strain>
    </source>
</reference>
<feature type="region of interest" description="Disordered" evidence="1">
    <location>
        <begin position="48"/>
        <end position="70"/>
    </location>
</feature>
<dbReference type="EMBL" id="JASNQZ010000002">
    <property type="protein sequence ID" value="KAL0959745.1"/>
    <property type="molecule type" value="Genomic_DNA"/>
</dbReference>
<proteinExistence type="predicted"/>
<sequence length="169" mass="18854">MTAWGASQSCTRRQANSSALPLALLGSPQAHPVWVLRSKKQILLNQAEQREGMTRSESARSDGHGVQQDMTNTQAGYAPLSCDLVSCARNALPLHGFFRPSHLTQTVSRVGKLIKPSTGRLDNNWKCHPRTWRPGIRIRTWLTWSVATARAAVILRRELLAGMQWRVGF</sequence>
<protein>
    <submittedName>
        <fullName evidence="2">Uncharacterized protein</fullName>
    </submittedName>
</protein>